<proteinExistence type="predicted"/>
<evidence type="ECO:0000313" key="1">
    <source>
        <dbReference type="EMBL" id="EDH8303069.1"/>
    </source>
</evidence>
<accession>A0A635R8J3</accession>
<organism evidence="1">
    <name type="scientific">Salmonella enterica subsp. enterica serovar Chester</name>
    <dbReference type="NCBI Taxonomy" id="149386"/>
    <lineage>
        <taxon>Bacteria</taxon>
        <taxon>Pseudomonadati</taxon>
        <taxon>Pseudomonadota</taxon>
        <taxon>Gammaproteobacteria</taxon>
        <taxon>Enterobacterales</taxon>
        <taxon>Enterobacteriaceae</taxon>
        <taxon>Salmonella</taxon>
    </lineage>
</organism>
<dbReference type="AlphaFoldDB" id="A0A635R8J3"/>
<protein>
    <submittedName>
        <fullName evidence="1">Uncharacterized protein</fullName>
    </submittedName>
</protein>
<name>A0A635R8J3_SALET</name>
<sequence length="212" mass="24374">MADNVEPSLVKWLEQQLPRTAKKVSLKKLDTAPLHISDKKIPVFTPRIPHSVYSDEDKTVPRICCSVDLEKCLRGVRRYFVPSPYEDLRHRYYLHAFDERDVVQPSVELSSEPFRANEVWIVPHRLSNWEIKPTVIGELRLVRLADNGYKHTLAVALHEDVRLNNNQLLKAGKFYEITVTISEREPLIAVSDATEISRGIFDAALNEYTVTP</sequence>
<dbReference type="EMBL" id="AAMIYH010000015">
    <property type="protein sequence ID" value="EDH8303069.1"/>
    <property type="molecule type" value="Genomic_DNA"/>
</dbReference>
<reference evidence="1" key="1">
    <citation type="submission" date="2018-07" db="EMBL/GenBank/DDBJ databases">
        <authorList>
            <person name="Ashton P.M."/>
            <person name="Dallman T."/>
            <person name="Nair S."/>
            <person name="De Pinna E."/>
            <person name="Peters T."/>
            <person name="Grant K."/>
        </authorList>
    </citation>
    <scope>NUCLEOTIDE SEQUENCE</scope>
    <source>
        <strain evidence="1">368335</strain>
    </source>
</reference>
<gene>
    <name evidence="1" type="ORF">CB695_16495</name>
</gene>
<comment type="caution">
    <text evidence="1">The sequence shown here is derived from an EMBL/GenBank/DDBJ whole genome shotgun (WGS) entry which is preliminary data.</text>
</comment>